<evidence type="ECO:0000313" key="1">
    <source>
        <dbReference type="EMBL" id="KAG9467136.1"/>
    </source>
</evidence>
<dbReference type="Proteomes" id="UP000770717">
    <property type="component" value="Unassembled WGS sequence"/>
</dbReference>
<evidence type="ECO:0000313" key="2">
    <source>
        <dbReference type="Proteomes" id="UP000770717"/>
    </source>
</evidence>
<keyword evidence="2" id="KW-1185">Reference proteome</keyword>
<name>A0A8J6JP13_ELECQ</name>
<reference evidence="1" key="1">
    <citation type="thesis" date="2020" institute="ProQuest LLC" country="789 East Eisenhower Parkway, Ann Arbor, MI, USA">
        <title>Comparative Genomics and Chromosome Evolution.</title>
        <authorList>
            <person name="Mudd A.B."/>
        </authorList>
    </citation>
    <scope>NUCLEOTIDE SEQUENCE</scope>
    <source>
        <strain evidence="1">HN-11 Male</strain>
        <tissue evidence="1">Kidney and liver</tissue>
    </source>
</reference>
<dbReference type="EMBL" id="WNTK01001594">
    <property type="protein sequence ID" value="KAG9467136.1"/>
    <property type="molecule type" value="Genomic_DNA"/>
</dbReference>
<comment type="caution">
    <text evidence="1">The sequence shown here is derived from an EMBL/GenBank/DDBJ whole genome shotgun (WGS) entry which is preliminary data.</text>
</comment>
<accession>A0A8J6JP13</accession>
<proteinExistence type="predicted"/>
<organism evidence="1 2">
    <name type="scientific">Eleutherodactylus coqui</name>
    <name type="common">Puerto Rican coqui</name>
    <dbReference type="NCBI Taxonomy" id="57060"/>
    <lineage>
        <taxon>Eukaryota</taxon>
        <taxon>Metazoa</taxon>
        <taxon>Chordata</taxon>
        <taxon>Craniata</taxon>
        <taxon>Vertebrata</taxon>
        <taxon>Euteleostomi</taxon>
        <taxon>Amphibia</taxon>
        <taxon>Batrachia</taxon>
        <taxon>Anura</taxon>
        <taxon>Neobatrachia</taxon>
        <taxon>Hyloidea</taxon>
        <taxon>Eleutherodactylidae</taxon>
        <taxon>Eleutherodactylinae</taxon>
        <taxon>Eleutherodactylus</taxon>
        <taxon>Eleutherodactylus</taxon>
    </lineage>
</organism>
<sequence>MWSLLLQLCSSTINHDHYSEEFAGEERLSWRIIGEALSRQTIGVTQKSHCRRMVKAGWGCENLRKLANTLTFVALSTEVVIFTRRLVLWRSLKHGTTLLKITEFIMPYVYMLI</sequence>
<gene>
    <name evidence="1" type="ORF">GDO78_015544</name>
</gene>
<protein>
    <submittedName>
        <fullName evidence="1">Uncharacterized protein</fullName>
    </submittedName>
</protein>
<dbReference type="AlphaFoldDB" id="A0A8J6JP13"/>